<dbReference type="SUPFAM" id="SSF46689">
    <property type="entry name" value="Homeodomain-like"/>
    <property type="match status" value="1"/>
</dbReference>
<dbReference type="Gene3D" id="1.10.10.60">
    <property type="entry name" value="Homeodomain-like"/>
    <property type="match status" value="1"/>
</dbReference>
<evidence type="ECO:0000313" key="4">
    <source>
        <dbReference type="EMBL" id="VFR19792.1"/>
    </source>
</evidence>
<dbReference type="EMBL" id="CAADHY010000014">
    <property type="protein sequence ID" value="VFR19792.1"/>
    <property type="molecule type" value="Genomic_DNA"/>
</dbReference>
<dbReference type="PANTHER" id="PTHR47893:SF1">
    <property type="entry name" value="REGULATORY PROTEIN PCHR"/>
    <property type="match status" value="1"/>
</dbReference>
<dbReference type="PANTHER" id="PTHR47893">
    <property type="entry name" value="REGULATORY PROTEIN PCHR"/>
    <property type="match status" value="1"/>
</dbReference>
<dbReference type="InterPro" id="IPR009057">
    <property type="entry name" value="Homeodomain-like_sf"/>
</dbReference>
<feature type="domain" description="HTH araC/xylS-type" evidence="3">
    <location>
        <begin position="1"/>
        <end position="71"/>
    </location>
</feature>
<evidence type="ECO:0000256" key="2">
    <source>
        <dbReference type="ARBA" id="ARBA00023163"/>
    </source>
</evidence>
<sequence>MSSSTLRVKFQAAYHCSVFNWLRERRLEVAHQRLARGWSVQQAADFVGYRHATNFATAFRARYGVAPSQRG</sequence>
<dbReference type="PROSITE" id="PS01124">
    <property type="entry name" value="HTH_ARAC_FAMILY_2"/>
    <property type="match status" value="1"/>
</dbReference>
<protein>
    <submittedName>
        <fullName evidence="4">Transcriptional regulator AlcR in siderophore [Alcaligin] cluster</fullName>
    </submittedName>
</protein>
<dbReference type="InterPro" id="IPR018060">
    <property type="entry name" value="HTH_AraC"/>
</dbReference>
<reference evidence="4" key="1">
    <citation type="submission" date="2019-03" db="EMBL/GenBank/DDBJ databases">
        <authorList>
            <person name="Danneels B."/>
        </authorList>
    </citation>
    <scope>NUCLEOTIDE SEQUENCE</scope>
</reference>
<evidence type="ECO:0000259" key="3">
    <source>
        <dbReference type="PROSITE" id="PS01124"/>
    </source>
</evidence>
<accession>A0A484P1I4</accession>
<proteinExistence type="predicted"/>
<evidence type="ECO:0000256" key="1">
    <source>
        <dbReference type="ARBA" id="ARBA00023015"/>
    </source>
</evidence>
<dbReference type="GO" id="GO:0043565">
    <property type="term" value="F:sequence-specific DNA binding"/>
    <property type="evidence" value="ECO:0007669"/>
    <property type="project" value="InterPro"/>
</dbReference>
<dbReference type="SMART" id="SM00342">
    <property type="entry name" value="HTH_ARAC"/>
    <property type="match status" value="1"/>
</dbReference>
<dbReference type="AlphaFoldDB" id="A0A484P1I4"/>
<name>A0A484P1I4_9ZZZZ</name>
<keyword evidence="2" id="KW-0804">Transcription</keyword>
<gene>
    <name evidence="4" type="ORF">AMP9_3426</name>
</gene>
<organism evidence="4">
    <name type="scientific">plant metagenome</name>
    <dbReference type="NCBI Taxonomy" id="1297885"/>
    <lineage>
        <taxon>unclassified sequences</taxon>
        <taxon>metagenomes</taxon>
        <taxon>organismal metagenomes</taxon>
    </lineage>
</organism>
<dbReference type="InterPro" id="IPR053142">
    <property type="entry name" value="PchR_regulatory_protein"/>
</dbReference>
<dbReference type="Pfam" id="PF12833">
    <property type="entry name" value="HTH_18"/>
    <property type="match status" value="1"/>
</dbReference>
<dbReference type="GO" id="GO:0003700">
    <property type="term" value="F:DNA-binding transcription factor activity"/>
    <property type="evidence" value="ECO:0007669"/>
    <property type="project" value="InterPro"/>
</dbReference>
<keyword evidence="1" id="KW-0805">Transcription regulation</keyword>